<accession>A0AAD7G720</accession>
<sequence>MMDISKCPQALLVVYSDPGADISPETFNVWFSQEQLATRDACGGIRYKAIDGEHPQWLALYEAGDSPDNLIGAIPSASAPELRRHSRRAYAPLSCCTHPSTTPADLPSEFLYVVSVGVTPAAEEAFNAWYDGAHTDMFMRVPGWRRVRRYTLHTYQELGAERNGQPPYKYLAVHEWGNAEFAETPEYAALLATEQLAEMTKALLGIEFRVFELCRSR</sequence>
<proteinExistence type="predicted"/>
<protein>
    <recommendedName>
        <fullName evidence="3">EthD domain-containing protein</fullName>
    </recommendedName>
</protein>
<keyword evidence="2" id="KW-1185">Reference proteome</keyword>
<comment type="caution">
    <text evidence="1">The sequence shown here is derived from an EMBL/GenBank/DDBJ whole genome shotgun (WGS) entry which is preliminary data.</text>
</comment>
<dbReference type="Proteomes" id="UP001221757">
    <property type="component" value="Unassembled WGS sequence"/>
</dbReference>
<gene>
    <name evidence="1" type="ORF">B0H17DRAFT_1020211</name>
</gene>
<dbReference type="InterPro" id="IPR011008">
    <property type="entry name" value="Dimeric_a/b-barrel"/>
</dbReference>
<evidence type="ECO:0008006" key="3">
    <source>
        <dbReference type="Google" id="ProtNLM"/>
    </source>
</evidence>
<evidence type="ECO:0000313" key="1">
    <source>
        <dbReference type="EMBL" id="KAJ7662281.1"/>
    </source>
</evidence>
<reference evidence="1" key="1">
    <citation type="submission" date="2023-03" db="EMBL/GenBank/DDBJ databases">
        <title>Massive genome expansion in bonnet fungi (Mycena s.s.) driven by repeated elements and novel gene families across ecological guilds.</title>
        <authorList>
            <consortium name="Lawrence Berkeley National Laboratory"/>
            <person name="Harder C.B."/>
            <person name="Miyauchi S."/>
            <person name="Viragh M."/>
            <person name="Kuo A."/>
            <person name="Thoen E."/>
            <person name="Andreopoulos B."/>
            <person name="Lu D."/>
            <person name="Skrede I."/>
            <person name="Drula E."/>
            <person name="Henrissat B."/>
            <person name="Morin E."/>
            <person name="Kohler A."/>
            <person name="Barry K."/>
            <person name="LaButti K."/>
            <person name="Morin E."/>
            <person name="Salamov A."/>
            <person name="Lipzen A."/>
            <person name="Mereny Z."/>
            <person name="Hegedus B."/>
            <person name="Baldrian P."/>
            <person name="Stursova M."/>
            <person name="Weitz H."/>
            <person name="Taylor A."/>
            <person name="Grigoriev I.V."/>
            <person name="Nagy L.G."/>
            <person name="Martin F."/>
            <person name="Kauserud H."/>
        </authorList>
    </citation>
    <scope>NUCLEOTIDE SEQUENCE</scope>
    <source>
        <strain evidence="1">CBHHK067</strain>
    </source>
</reference>
<dbReference type="AlphaFoldDB" id="A0AAD7G720"/>
<dbReference type="Gene3D" id="3.30.70.100">
    <property type="match status" value="1"/>
</dbReference>
<organism evidence="1 2">
    <name type="scientific">Mycena rosella</name>
    <name type="common">Pink bonnet</name>
    <name type="synonym">Agaricus rosellus</name>
    <dbReference type="NCBI Taxonomy" id="1033263"/>
    <lineage>
        <taxon>Eukaryota</taxon>
        <taxon>Fungi</taxon>
        <taxon>Dikarya</taxon>
        <taxon>Basidiomycota</taxon>
        <taxon>Agaricomycotina</taxon>
        <taxon>Agaricomycetes</taxon>
        <taxon>Agaricomycetidae</taxon>
        <taxon>Agaricales</taxon>
        <taxon>Marasmiineae</taxon>
        <taxon>Mycenaceae</taxon>
        <taxon>Mycena</taxon>
    </lineage>
</organism>
<name>A0AAD7G720_MYCRO</name>
<dbReference type="SUPFAM" id="SSF54909">
    <property type="entry name" value="Dimeric alpha+beta barrel"/>
    <property type="match status" value="1"/>
</dbReference>
<dbReference type="EMBL" id="JARKIE010000244">
    <property type="protein sequence ID" value="KAJ7662281.1"/>
    <property type="molecule type" value="Genomic_DNA"/>
</dbReference>
<evidence type="ECO:0000313" key="2">
    <source>
        <dbReference type="Proteomes" id="UP001221757"/>
    </source>
</evidence>